<dbReference type="HOGENOM" id="CLU_298828_0_0_1"/>
<dbReference type="EMBL" id="KB312525">
    <property type="protein sequence ID" value="ELT87064.1"/>
    <property type="molecule type" value="Genomic_DNA"/>
</dbReference>
<dbReference type="Pfam" id="PF14295">
    <property type="entry name" value="PAN_4"/>
    <property type="match status" value="2"/>
</dbReference>
<dbReference type="OMA" id="KVNSAFW"/>
<accession>R7T7U1</accession>
<dbReference type="EnsemblMetazoa" id="CapteT222840">
    <property type="protein sequence ID" value="CapteP222840"/>
    <property type="gene ID" value="CapteG222840"/>
</dbReference>
<feature type="domain" description="Apple" evidence="3">
    <location>
        <begin position="110"/>
        <end position="193"/>
    </location>
</feature>
<feature type="domain" description="Apple" evidence="3">
    <location>
        <begin position="29"/>
        <end position="103"/>
    </location>
</feature>
<feature type="chain" id="PRO_5008786733" description="Apple domain-containing protein" evidence="2">
    <location>
        <begin position="21"/>
        <end position="1083"/>
    </location>
</feature>
<evidence type="ECO:0000256" key="2">
    <source>
        <dbReference type="SAM" id="SignalP"/>
    </source>
</evidence>
<evidence type="ECO:0000256" key="1">
    <source>
        <dbReference type="SAM" id="MobiDB-lite"/>
    </source>
</evidence>
<feature type="compositionally biased region" description="Low complexity" evidence="1">
    <location>
        <begin position="784"/>
        <end position="799"/>
    </location>
</feature>
<dbReference type="SMART" id="SM00473">
    <property type="entry name" value="PAN_AP"/>
    <property type="match status" value="7"/>
</dbReference>
<dbReference type="Pfam" id="PF00024">
    <property type="entry name" value="PAN_1"/>
    <property type="match status" value="2"/>
</dbReference>
<evidence type="ECO:0000313" key="4">
    <source>
        <dbReference type="EMBL" id="ELT87064.1"/>
    </source>
</evidence>
<feature type="region of interest" description="Disordered" evidence="1">
    <location>
        <begin position="784"/>
        <end position="803"/>
    </location>
</feature>
<feature type="signal peptide" evidence="2">
    <location>
        <begin position="1"/>
        <end position="20"/>
    </location>
</feature>
<name>R7T7U1_CAPTE</name>
<dbReference type="PROSITE" id="PS50948">
    <property type="entry name" value="PAN"/>
    <property type="match status" value="6"/>
</dbReference>
<feature type="region of interest" description="Disordered" evidence="1">
    <location>
        <begin position="553"/>
        <end position="580"/>
    </location>
</feature>
<evidence type="ECO:0000313" key="5">
    <source>
        <dbReference type="EnsemblMetazoa" id="CapteP222840"/>
    </source>
</evidence>
<keyword evidence="2" id="KW-0732">Signal</keyword>
<reference evidence="5" key="3">
    <citation type="submission" date="2015-06" db="UniProtKB">
        <authorList>
            <consortium name="EnsemblMetazoa"/>
        </authorList>
    </citation>
    <scope>IDENTIFICATION</scope>
</reference>
<keyword evidence="6" id="KW-1185">Reference proteome</keyword>
<dbReference type="InterPro" id="IPR003609">
    <property type="entry name" value="Pan_app"/>
</dbReference>
<dbReference type="AlphaFoldDB" id="R7T7U1"/>
<organism evidence="4">
    <name type="scientific">Capitella teleta</name>
    <name type="common">Polychaete worm</name>
    <dbReference type="NCBI Taxonomy" id="283909"/>
    <lineage>
        <taxon>Eukaryota</taxon>
        <taxon>Metazoa</taxon>
        <taxon>Spiralia</taxon>
        <taxon>Lophotrochozoa</taxon>
        <taxon>Annelida</taxon>
        <taxon>Polychaeta</taxon>
        <taxon>Sedentaria</taxon>
        <taxon>Scolecida</taxon>
        <taxon>Capitellidae</taxon>
        <taxon>Capitella</taxon>
    </lineage>
</organism>
<evidence type="ECO:0000259" key="3">
    <source>
        <dbReference type="PROSITE" id="PS50948"/>
    </source>
</evidence>
<dbReference type="SUPFAM" id="SSF57414">
    <property type="entry name" value="Hairpin loop containing domain-like"/>
    <property type="match status" value="2"/>
</dbReference>
<feature type="domain" description="Apple" evidence="3">
    <location>
        <begin position="693"/>
        <end position="777"/>
    </location>
</feature>
<feature type="domain" description="Apple" evidence="3">
    <location>
        <begin position="808"/>
        <end position="888"/>
    </location>
</feature>
<gene>
    <name evidence="4" type="ORF">CAPTEDRAFT_222840</name>
</gene>
<feature type="domain" description="Apple" evidence="3">
    <location>
        <begin position="1003"/>
        <end position="1079"/>
    </location>
</feature>
<dbReference type="Proteomes" id="UP000014760">
    <property type="component" value="Unassembled WGS sequence"/>
</dbReference>
<reference evidence="6" key="1">
    <citation type="submission" date="2012-12" db="EMBL/GenBank/DDBJ databases">
        <authorList>
            <person name="Hellsten U."/>
            <person name="Grimwood J."/>
            <person name="Chapman J.A."/>
            <person name="Shapiro H."/>
            <person name="Aerts A."/>
            <person name="Otillar R.P."/>
            <person name="Terry A.Y."/>
            <person name="Boore J.L."/>
            <person name="Simakov O."/>
            <person name="Marletaz F."/>
            <person name="Cho S.-J."/>
            <person name="Edsinger-Gonzales E."/>
            <person name="Havlak P."/>
            <person name="Kuo D.-H."/>
            <person name="Larsson T."/>
            <person name="Lv J."/>
            <person name="Arendt D."/>
            <person name="Savage R."/>
            <person name="Osoegawa K."/>
            <person name="de Jong P."/>
            <person name="Lindberg D.R."/>
            <person name="Seaver E.C."/>
            <person name="Weisblat D.A."/>
            <person name="Putnam N.H."/>
            <person name="Grigoriev I.V."/>
            <person name="Rokhsar D.S."/>
        </authorList>
    </citation>
    <scope>NUCLEOTIDE SEQUENCE</scope>
    <source>
        <strain evidence="6">I ESC-2004</strain>
    </source>
</reference>
<evidence type="ECO:0000313" key="6">
    <source>
        <dbReference type="Proteomes" id="UP000014760"/>
    </source>
</evidence>
<sequence>MRTTLTIVVVLVSLIADTLAEETVVLNNCRWTKYPGMHLRGAFDQSYVVDLLECVKTCRSSPQCQGFDYDYNTDSPTCWLHVTSDGTGLSAMEKADHYVLDTCDAVVDGCNAATFTTADNTGPKDNNAGTQELIPGTTSIDDCQQQCIRIPECQAFSFYVGSSNACFIYKDDTYKTETDSKTGYTLKTLITRCPTAACPDNTIPPYFTTYPNQASSPGTASASRTRDECHADCIYDPNCVAVDIFLSATASDTYCWLQLDQANLENRTRQAFGSEQLMEQDIMTRCPSADPVTPTCYPPTYSIKRNYHSTPALNFNKITTAEACYAQCAATEYCVGVDIDTDPGATLCWMYNSLDFFNNNGAFKAGTLHAKLLDRCPSEPAPNATDCLTPTWHVVLTGTGHYPGYALPNANTLDACMNECVLDTSCVAIDVDNSGPENNQPFCYLLYSIDNEYSNPNVEFYKLDNRCPTTVVDCGTPIFEEFANTRSFSGEFQPPTTVDECKKACAESFRADPTTCVKIDFDSENRCYFHKTDSEKQSIPGINQYLLKDACPDGDATTETTPTTTTTTEPTTVTTAESTTAGTDCGTPVYTKNANTRSFGGVEQTGVTTLDECKALCAEAARADAASCVKFDFDARPTNENSPCYFHTAANSETQEITGIDQYVLDDACPAAATTTVESTTTDASITTGSGDCGTPVYTKNANTRSFSGAEQTSVTTLDECKALCAEAARADAASCVKFDFDARPTNENSPCYFHTAANIETQEIAGIDQYVLDDACPAAATTTTTPASTTVEPTTTDASITTGSGDCGAPVYELNANSRSFYGEQQTTVTTLDECKALCAEKARADATSCVKFDFDVTKDNPCFIHNTNGVIQSFNGIDQYLLIDACPAAATTTPSSTTTTTTSATTTSSGVTVPGCTTNFPTQWAIYTGKSSSGGTDKGLVPTQLDCRNLCLTITDTTCYAVDMVEENSQIRCYIFETALPATGPERTTPGIIHASIIDKCPTRCVGDIYKNIKVSDGGGTNAGTFSDSDGCYDKCIGDSTCSAAEYYPSNQECWTYSKTNIGFAASDGDLIYQARCLPEV</sequence>
<dbReference type="EMBL" id="AMQN01003698">
    <property type="status" value="NOT_ANNOTATED_CDS"/>
    <property type="molecule type" value="Genomic_DNA"/>
</dbReference>
<feature type="domain" description="Apple" evidence="3">
    <location>
        <begin position="585"/>
        <end position="669"/>
    </location>
</feature>
<dbReference type="Gene3D" id="3.50.4.10">
    <property type="entry name" value="Hepatocyte Growth Factor"/>
    <property type="match status" value="8"/>
</dbReference>
<reference evidence="4 6" key="2">
    <citation type="journal article" date="2013" name="Nature">
        <title>Insights into bilaterian evolution from three spiralian genomes.</title>
        <authorList>
            <person name="Simakov O."/>
            <person name="Marletaz F."/>
            <person name="Cho S.J."/>
            <person name="Edsinger-Gonzales E."/>
            <person name="Havlak P."/>
            <person name="Hellsten U."/>
            <person name="Kuo D.H."/>
            <person name="Larsson T."/>
            <person name="Lv J."/>
            <person name="Arendt D."/>
            <person name="Savage R."/>
            <person name="Osoegawa K."/>
            <person name="de Jong P."/>
            <person name="Grimwood J."/>
            <person name="Chapman J.A."/>
            <person name="Shapiro H."/>
            <person name="Aerts A."/>
            <person name="Otillar R.P."/>
            <person name="Terry A.Y."/>
            <person name="Boore J.L."/>
            <person name="Grigoriev I.V."/>
            <person name="Lindberg D.R."/>
            <person name="Seaver E.C."/>
            <person name="Weisblat D.A."/>
            <person name="Putnam N.H."/>
            <person name="Rokhsar D.S."/>
        </authorList>
    </citation>
    <scope>NUCLEOTIDE SEQUENCE</scope>
    <source>
        <strain evidence="4 6">I ESC-2004</strain>
    </source>
</reference>
<protein>
    <recommendedName>
        <fullName evidence="3">Apple domain-containing protein</fullName>
    </recommendedName>
</protein>
<proteinExistence type="predicted"/>